<dbReference type="EMBL" id="BMOD01000021">
    <property type="protein sequence ID" value="GGJ50300.1"/>
    <property type="molecule type" value="Genomic_DNA"/>
</dbReference>
<dbReference type="SUPFAM" id="SSF55785">
    <property type="entry name" value="PYP-like sensor domain (PAS domain)"/>
    <property type="match status" value="2"/>
</dbReference>
<name>A0ABQ2D8X8_9DEIO</name>
<keyword evidence="1" id="KW-1133">Transmembrane helix</keyword>
<dbReference type="CDD" id="cd06225">
    <property type="entry name" value="HAMP"/>
    <property type="match status" value="1"/>
</dbReference>
<dbReference type="InterPro" id="IPR003660">
    <property type="entry name" value="HAMP_dom"/>
</dbReference>
<dbReference type="Pfam" id="PF05228">
    <property type="entry name" value="CHASE4"/>
    <property type="match status" value="1"/>
</dbReference>
<dbReference type="Gene3D" id="3.30.450.20">
    <property type="entry name" value="PAS domain"/>
    <property type="match status" value="2"/>
</dbReference>
<evidence type="ECO:0000259" key="3">
    <source>
        <dbReference type="PROSITE" id="PS50887"/>
    </source>
</evidence>
<dbReference type="SUPFAM" id="SSF55073">
    <property type="entry name" value="Nucleotide cyclase"/>
    <property type="match status" value="1"/>
</dbReference>
<evidence type="ECO:0000259" key="2">
    <source>
        <dbReference type="PROSITE" id="PS50885"/>
    </source>
</evidence>
<dbReference type="NCBIfam" id="TIGR00254">
    <property type="entry name" value="GGDEF"/>
    <property type="match status" value="1"/>
</dbReference>
<dbReference type="Pfam" id="PF00990">
    <property type="entry name" value="GGDEF"/>
    <property type="match status" value="1"/>
</dbReference>
<keyword evidence="1" id="KW-0812">Transmembrane</keyword>
<comment type="caution">
    <text evidence="4">The sequence shown here is derived from an EMBL/GenBank/DDBJ whole genome shotgun (WGS) entry which is preliminary data.</text>
</comment>
<dbReference type="RefSeq" id="WP_189005886.1">
    <property type="nucleotide sequence ID" value="NZ_BMOD01000021.1"/>
</dbReference>
<dbReference type="PANTHER" id="PTHR44757:SF2">
    <property type="entry name" value="BIOFILM ARCHITECTURE MAINTENANCE PROTEIN MBAA"/>
    <property type="match status" value="1"/>
</dbReference>
<dbReference type="Pfam" id="PF00672">
    <property type="entry name" value="HAMP"/>
    <property type="match status" value="1"/>
</dbReference>
<dbReference type="InterPro" id="IPR007892">
    <property type="entry name" value="CHASE4"/>
</dbReference>
<dbReference type="InterPro" id="IPR035965">
    <property type="entry name" value="PAS-like_dom_sf"/>
</dbReference>
<dbReference type="Gene3D" id="3.30.70.270">
    <property type="match status" value="1"/>
</dbReference>
<proteinExistence type="predicted"/>
<dbReference type="NCBIfam" id="TIGR00229">
    <property type="entry name" value="sensory_box"/>
    <property type="match status" value="2"/>
</dbReference>
<accession>A0ABQ2D8X8</accession>
<feature type="domain" description="GGDEF" evidence="3">
    <location>
        <begin position="607"/>
        <end position="737"/>
    </location>
</feature>
<keyword evidence="5" id="KW-1185">Reference proteome</keyword>
<dbReference type="PROSITE" id="PS50887">
    <property type="entry name" value="GGDEF"/>
    <property type="match status" value="1"/>
</dbReference>
<dbReference type="InterPro" id="IPR000014">
    <property type="entry name" value="PAS"/>
</dbReference>
<dbReference type="InterPro" id="IPR000160">
    <property type="entry name" value="GGDEF_dom"/>
</dbReference>
<dbReference type="CDD" id="cd00130">
    <property type="entry name" value="PAS"/>
    <property type="match status" value="1"/>
</dbReference>
<evidence type="ECO:0000313" key="4">
    <source>
        <dbReference type="EMBL" id="GGJ50300.1"/>
    </source>
</evidence>
<dbReference type="PANTHER" id="PTHR44757">
    <property type="entry name" value="DIGUANYLATE CYCLASE DGCP"/>
    <property type="match status" value="1"/>
</dbReference>
<gene>
    <name evidence="4" type="ORF">GCM10008938_40280</name>
</gene>
<dbReference type="SMART" id="SM00267">
    <property type="entry name" value="GGDEF"/>
    <property type="match status" value="1"/>
</dbReference>
<dbReference type="InterPro" id="IPR052155">
    <property type="entry name" value="Biofilm_reg_signaling"/>
</dbReference>
<dbReference type="CDD" id="cd01949">
    <property type="entry name" value="GGDEF"/>
    <property type="match status" value="1"/>
</dbReference>
<reference evidence="5" key="1">
    <citation type="journal article" date="2019" name="Int. J. Syst. Evol. Microbiol.">
        <title>The Global Catalogue of Microorganisms (GCM) 10K type strain sequencing project: providing services to taxonomists for standard genome sequencing and annotation.</title>
        <authorList>
            <consortium name="The Broad Institute Genomics Platform"/>
            <consortium name="The Broad Institute Genome Sequencing Center for Infectious Disease"/>
            <person name="Wu L."/>
            <person name="Ma J."/>
        </authorList>
    </citation>
    <scope>NUCLEOTIDE SEQUENCE [LARGE SCALE GENOMIC DNA]</scope>
    <source>
        <strain evidence="5">JCM 14370</strain>
    </source>
</reference>
<feature type="transmembrane region" description="Helical" evidence="1">
    <location>
        <begin position="252"/>
        <end position="272"/>
    </location>
</feature>
<dbReference type="Proteomes" id="UP000632222">
    <property type="component" value="Unassembled WGS sequence"/>
</dbReference>
<dbReference type="InterPro" id="IPR043128">
    <property type="entry name" value="Rev_trsase/Diguanyl_cyclase"/>
</dbReference>
<dbReference type="SMART" id="SM00091">
    <property type="entry name" value="PAS"/>
    <property type="match status" value="2"/>
</dbReference>
<protein>
    <recommendedName>
        <fullName evidence="6">Diguanylate cyclase</fullName>
    </recommendedName>
</protein>
<dbReference type="Gene3D" id="6.10.340.10">
    <property type="match status" value="1"/>
</dbReference>
<dbReference type="Pfam" id="PF13426">
    <property type="entry name" value="PAS_9"/>
    <property type="match status" value="1"/>
</dbReference>
<dbReference type="PROSITE" id="PS50885">
    <property type="entry name" value="HAMP"/>
    <property type="match status" value="1"/>
</dbReference>
<keyword evidence="1" id="KW-0472">Membrane</keyword>
<dbReference type="SMART" id="SM00304">
    <property type="entry name" value="HAMP"/>
    <property type="match status" value="1"/>
</dbReference>
<evidence type="ECO:0000256" key="1">
    <source>
        <dbReference type="SAM" id="Phobius"/>
    </source>
</evidence>
<dbReference type="InterPro" id="IPR029787">
    <property type="entry name" value="Nucleotide_cyclase"/>
</dbReference>
<feature type="domain" description="HAMP" evidence="2">
    <location>
        <begin position="274"/>
        <end position="327"/>
    </location>
</feature>
<sequence>MLGISSALVALVLFFCVQLLLQYTFRDTERIMEQSRLERVVADLHHEADILHEINKADWARWDDAYLFIEDHNPTFIANNLNMEALQGLRLGLIGFYTLNLDTVREVWMDWEKHQYFPRPSWMNQAFLATLRTAQKGLVRTPDGLMTFSVAPIRDSLSLKEPNGYLLMGRMVGEPLLKTIGDRSHVQLSLQPLTTDPALTAQLQEQPVVVAEQQNRLTSYMLLRDSQQKPIYLLKSSSIRLLSPVLSHTRQYLLLTMVVMVLFTTLIPLLLLNRTVLSRMARLSDTVRQIRLTRDPGARLTENSPDEVGMLSQDINHMLASLEESRMQLQNREQYFRILSEASSDGLILLDEDGKIRHIGGSLHHLFPELEVQLGENLPMQVVAEDRQKMRDFWTDVLHTPGQEQQVEVRYLTSAGQLWLEIFARNLLKDPVVQGVVLNLRNINDRKAAEIEIQATHERFSKIFHSNPLPSALLSLNQHRFLDINTAFATVYGHSAAHVLGLRDMDIDLWVFPEERRKWLEGLKTLHEVTMEVHHMLKNGEQRIFLLSGQLLDIQHQPCVMLVALDITERKAHEARVQHMAYHDALTGLYNRHYLWAYGQQLLDAQSQAAFFFMDLDRFKQVNDTYGHEGGDDLLKTIVDRMQQIAPRSGIWFRLSGDEFGLLLPNATAHQSHELAEKLLQVVAQPVGLPQGMARVGVSIGIALVPEHGRDLQQIVRMADAAMYQAKTIRNTFVFKS</sequence>
<organism evidence="4 5">
    <name type="scientific">Deinococcus roseus</name>
    <dbReference type="NCBI Taxonomy" id="392414"/>
    <lineage>
        <taxon>Bacteria</taxon>
        <taxon>Thermotogati</taxon>
        <taxon>Deinococcota</taxon>
        <taxon>Deinococci</taxon>
        <taxon>Deinococcales</taxon>
        <taxon>Deinococcaceae</taxon>
        <taxon>Deinococcus</taxon>
    </lineage>
</organism>
<evidence type="ECO:0008006" key="6">
    <source>
        <dbReference type="Google" id="ProtNLM"/>
    </source>
</evidence>
<evidence type="ECO:0000313" key="5">
    <source>
        <dbReference type="Proteomes" id="UP000632222"/>
    </source>
</evidence>